<feature type="compositionally biased region" description="Polar residues" evidence="17">
    <location>
        <begin position="332"/>
        <end position="348"/>
    </location>
</feature>
<evidence type="ECO:0000256" key="6">
    <source>
        <dbReference type="ARBA" id="ARBA00022703"/>
    </source>
</evidence>
<sequence length="348" mass="38192">MKLPQEDLDALNADSFEDQTQNPLAAAFARGSDTARGSSDIDDATTGHHNSEMDYETVVSRDEFLDDECGDPLVAEYPLPSGAASCSRENVGNLSVFPLEQWNPVNFEHEGTSPQCLLRCKRDIMNLITDPPPGVYIAPQEGDITRIHALVVGPPDTLYDGGFFHYLIQCPPDYPIRPPRVRLMNTDGGRVRFHPNLFESGQVCLNILGTSDWSGVPVEWSPAMSIASVLVSLQSLVAEIPHWSTEQDACEFSCLMAQHEMIRVAVCDAIEGCINGTSLCPPPLRAVMMRSFLDNIEEYMNGGGVQREPDRYSNAILPTRQRTGSLPIRSFGNETPDTGNRSTGFAEG</sequence>
<dbReference type="PANTHER" id="PTHR46116:SF26">
    <property type="entry name" value="UBIQUITIN-CONJUGATING ENZYME E2 Z"/>
    <property type="match status" value="1"/>
</dbReference>
<name>A0A9D4T044_RHISA</name>
<dbReference type="PROSITE" id="PS50127">
    <property type="entry name" value="UBC_2"/>
    <property type="match status" value="1"/>
</dbReference>
<feature type="region of interest" description="Disordered" evidence="17">
    <location>
        <begin position="29"/>
        <end position="54"/>
    </location>
</feature>
<evidence type="ECO:0000256" key="3">
    <source>
        <dbReference type="ARBA" id="ARBA00012486"/>
    </source>
</evidence>
<evidence type="ECO:0000256" key="7">
    <source>
        <dbReference type="ARBA" id="ARBA00022741"/>
    </source>
</evidence>
<reference evidence="19" key="2">
    <citation type="submission" date="2021-09" db="EMBL/GenBank/DDBJ databases">
        <authorList>
            <person name="Jia N."/>
            <person name="Wang J."/>
            <person name="Shi W."/>
            <person name="Du L."/>
            <person name="Sun Y."/>
            <person name="Zhan W."/>
            <person name="Jiang J."/>
            <person name="Wang Q."/>
            <person name="Zhang B."/>
            <person name="Ji P."/>
            <person name="Sakyi L.B."/>
            <person name="Cui X."/>
            <person name="Yuan T."/>
            <person name="Jiang B."/>
            <person name="Yang W."/>
            <person name="Lam T.T.-Y."/>
            <person name="Chang Q."/>
            <person name="Ding S."/>
            <person name="Wang X."/>
            <person name="Zhu J."/>
            <person name="Ruan X."/>
            <person name="Zhao L."/>
            <person name="Wei J."/>
            <person name="Que T."/>
            <person name="Du C."/>
            <person name="Cheng J."/>
            <person name="Dai P."/>
            <person name="Han X."/>
            <person name="Huang E."/>
            <person name="Gao Y."/>
            <person name="Liu J."/>
            <person name="Shao H."/>
            <person name="Ye R."/>
            <person name="Li L."/>
            <person name="Wei W."/>
            <person name="Wang X."/>
            <person name="Wang C."/>
            <person name="Huo Q."/>
            <person name="Li W."/>
            <person name="Guo W."/>
            <person name="Chen H."/>
            <person name="Chen S."/>
            <person name="Zhou L."/>
            <person name="Zhou L."/>
            <person name="Ni X."/>
            <person name="Tian J."/>
            <person name="Zhou Y."/>
            <person name="Sheng Y."/>
            <person name="Liu T."/>
            <person name="Pan Y."/>
            <person name="Xia L."/>
            <person name="Li J."/>
            <person name="Zhao F."/>
            <person name="Cao W."/>
        </authorList>
    </citation>
    <scope>NUCLEOTIDE SEQUENCE</scope>
    <source>
        <strain evidence="19">Rsan-2018</strain>
        <tissue evidence="19">Larvae</tissue>
    </source>
</reference>
<evidence type="ECO:0000256" key="14">
    <source>
        <dbReference type="ARBA" id="ARBA00042401"/>
    </source>
</evidence>
<dbReference type="InterPro" id="IPR016135">
    <property type="entry name" value="UBQ-conjugating_enzyme/RWD"/>
</dbReference>
<keyword evidence="4" id="KW-0963">Cytoplasm</keyword>
<dbReference type="GO" id="GO:0005634">
    <property type="term" value="C:nucleus"/>
    <property type="evidence" value="ECO:0007669"/>
    <property type="project" value="UniProtKB-SubCell"/>
</dbReference>
<evidence type="ECO:0000256" key="11">
    <source>
        <dbReference type="ARBA" id="ARBA00039894"/>
    </source>
</evidence>
<dbReference type="GO" id="GO:0061631">
    <property type="term" value="F:ubiquitin conjugating enzyme activity"/>
    <property type="evidence" value="ECO:0007669"/>
    <property type="project" value="UniProtKB-EC"/>
</dbReference>
<dbReference type="VEuPathDB" id="VectorBase:RSAN_028066"/>
<dbReference type="GO" id="GO:0043066">
    <property type="term" value="P:negative regulation of apoptotic process"/>
    <property type="evidence" value="ECO:0007669"/>
    <property type="project" value="TreeGrafter"/>
</dbReference>
<comment type="subcellular location">
    <subcellularLocation>
        <location evidence="2">Cytoplasm</location>
    </subcellularLocation>
    <subcellularLocation>
        <location evidence="1">Nucleus</location>
    </subcellularLocation>
</comment>
<comment type="similarity">
    <text evidence="16">Belongs to the ubiquitin-conjugating enzyme family.</text>
</comment>
<keyword evidence="10" id="KW-0539">Nucleus</keyword>
<organism evidence="19 20">
    <name type="scientific">Rhipicephalus sanguineus</name>
    <name type="common">Brown dog tick</name>
    <name type="synonym">Ixodes sanguineus</name>
    <dbReference type="NCBI Taxonomy" id="34632"/>
    <lineage>
        <taxon>Eukaryota</taxon>
        <taxon>Metazoa</taxon>
        <taxon>Ecdysozoa</taxon>
        <taxon>Arthropoda</taxon>
        <taxon>Chelicerata</taxon>
        <taxon>Arachnida</taxon>
        <taxon>Acari</taxon>
        <taxon>Parasitiformes</taxon>
        <taxon>Ixodida</taxon>
        <taxon>Ixodoidea</taxon>
        <taxon>Ixodidae</taxon>
        <taxon>Rhipicephalinae</taxon>
        <taxon>Rhipicephalus</taxon>
        <taxon>Rhipicephalus</taxon>
    </lineage>
</organism>
<dbReference type="GO" id="GO:0006915">
    <property type="term" value="P:apoptotic process"/>
    <property type="evidence" value="ECO:0007669"/>
    <property type="project" value="UniProtKB-KW"/>
</dbReference>
<gene>
    <name evidence="19" type="ORF">HPB52_019034</name>
</gene>
<dbReference type="GO" id="GO:0005737">
    <property type="term" value="C:cytoplasm"/>
    <property type="evidence" value="ECO:0007669"/>
    <property type="project" value="UniProtKB-SubCell"/>
</dbReference>
<dbReference type="InterPro" id="IPR023313">
    <property type="entry name" value="UBQ-conjugating_AS"/>
</dbReference>
<evidence type="ECO:0000256" key="10">
    <source>
        <dbReference type="ARBA" id="ARBA00023242"/>
    </source>
</evidence>
<keyword evidence="7 16" id="KW-0547">Nucleotide-binding</keyword>
<dbReference type="GO" id="GO:0005524">
    <property type="term" value="F:ATP binding"/>
    <property type="evidence" value="ECO:0007669"/>
    <property type="project" value="UniProtKB-UniRule"/>
</dbReference>
<dbReference type="PROSITE" id="PS00183">
    <property type="entry name" value="UBC_1"/>
    <property type="match status" value="1"/>
</dbReference>
<dbReference type="GO" id="GO:0004869">
    <property type="term" value="F:cysteine-type endopeptidase inhibitor activity"/>
    <property type="evidence" value="ECO:0007669"/>
    <property type="project" value="TreeGrafter"/>
</dbReference>
<dbReference type="AlphaFoldDB" id="A0A9D4T044"/>
<proteinExistence type="inferred from homology"/>
<evidence type="ECO:0000256" key="2">
    <source>
        <dbReference type="ARBA" id="ARBA00004496"/>
    </source>
</evidence>
<accession>A0A9D4T044</accession>
<feature type="region of interest" description="Disordered" evidence="17">
    <location>
        <begin position="325"/>
        <end position="348"/>
    </location>
</feature>
<evidence type="ECO:0000256" key="4">
    <source>
        <dbReference type="ARBA" id="ARBA00022490"/>
    </source>
</evidence>
<evidence type="ECO:0000256" key="1">
    <source>
        <dbReference type="ARBA" id="ARBA00004123"/>
    </source>
</evidence>
<evidence type="ECO:0000256" key="8">
    <source>
        <dbReference type="ARBA" id="ARBA00022786"/>
    </source>
</evidence>
<dbReference type="Proteomes" id="UP000821837">
    <property type="component" value="Chromosome 3"/>
</dbReference>
<feature type="domain" description="UBC core" evidence="18">
    <location>
        <begin position="115"/>
        <end position="275"/>
    </location>
</feature>
<dbReference type="PANTHER" id="PTHR46116">
    <property type="entry name" value="(E3-INDEPENDENT) E2 UBIQUITIN-CONJUGATING ENZYME"/>
    <property type="match status" value="1"/>
</dbReference>
<feature type="region of interest" description="Disordered" evidence="17">
    <location>
        <begin position="1"/>
        <end position="20"/>
    </location>
</feature>
<evidence type="ECO:0000256" key="13">
    <source>
        <dbReference type="ARBA" id="ARBA00042316"/>
    </source>
</evidence>
<keyword evidence="5" id="KW-0808">Transferase</keyword>
<keyword evidence="20" id="KW-1185">Reference proteome</keyword>
<keyword evidence="6" id="KW-0053">Apoptosis</keyword>
<dbReference type="EC" id="2.3.2.23" evidence="3"/>
<dbReference type="SMART" id="SM00212">
    <property type="entry name" value="UBCc"/>
    <property type="match status" value="1"/>
</dbReference>
<evidence type="ECO:0000256" key="5">
    <source>
        <dbReference type="ARBA" id="ARBA00022679"/>
    </source>
</evidence>
<evidence type="ECO:0000313" key="19">
    <source>
        <dbReference type="EMBL" id="KAH7962984.1"/>
    </source>
</evidence>
<keyword evidence="9 16" id="KW-0067">ATP-binding</keyword>
<dbReference type="SUPFAM" id="SSF54495">
    <property type="entry name" value="UBC-like"/>
    <property type="match status" value="1"/>
</dbReference>
<evidence type="ECO:0000313" key="20">
    <source>
        <dbReference type="Proteomes" id="UP000821837"/>
    </source>
</evidence>
<dbReference type="EMBL" id="JABSTV010001249">
    <property type="protein sequence ID" value="KAH7962984.1"/>
    <property type="molecule type" value="Genomic_DNA"/>
</dbReference>
<reference evidence="19" key="1">
    <citation type="journal article" date="2020" name="Cell">
        <title>Large-Scale Comparative Analyses of Tick Genomes Elucidate Their Genetic Diversity and Vector Capacities.</title>
        <authorList>
            <consortium name="Tick Genome and Microbiome Consortium (TIGMIC)"/>
            <person name="Jia N."/>
            <person name="Wang J."/>
            <person name="Shi W."/>
            <person name="Du L."/>
            <person name="Sun Y."/>
            <person name="Zhan W."/>
            <person name="Jiang J.F."/>
            <person name="Wang Q."/>
            <person name="Zhang B."/>
            <person name="Ji P."/>
            <person name="Bell-Sakyi L."/>
            <person name="Cui X.M."/>
            <person name="Yuan T.T."/>
            <person name="Jiang B.G."/>
            <person name="Yang W.F."/>
            <person name="Lam T.T."/>
            <person name="Chang Q.C."/>
            <person name="Ding S.J."/>
            <person name="Wang X.J."/>
            <person name="Zhu J.G."/>
            <person name="Ruan X.D."/>
            <person name="Zhao L."/>
            <person name="Wei J.T."/>
            <person name="Ye R.Z."/>
            <person name="Que T.C."/>
            <person name="Du C.H."/>
            <person name="Zhou Y.H."/>
            <person name="Cheng J.X."/>
            <person name="Dai P.F."/>
            <person name="Guo W.B."/>
            <person name="Han X.H."/>
            <person name="Huang E.J."/>
            <person name="Li L.F."/>
            <person name="Wei W."/>
            <person name="Gao Y.C."/>
            <person name="Liu J.Z."/>
            <person name="Shao H.Z."/>
            <person name="Wang X."/>
            <person name="Wang C.C."/>
            <person name="Yang T.C."/>
            <person name="Huo Q.B."/>
            <person name="Li W."/>
            <person name="Chen H.Y."/>
            <person name="Chen S.E."/>
            <person name="Zhou L.G."/>
            <person name="Ni X.B."/>
            <person name="Tian J.H."/>
            <person name="Sheng Y."/>
            <person name="Liu T."/>
            <person name="Pan Y.S."/>
            <person name="Xia L.Y."/>
            <person name="Li J."/>
            <person name="Zhao F."/>
            <person name="Cao W.C."/>
        </authorList>
    </citation>
    <scope>NUCLEOTIDE SEQUENCE</scope>
    <source>
        <strain evidence="19">Rsan-2018</strain>
    </source>
</reference>
<dbReference type="Gene3D" id="3.10.110.10">
    <property type="entry name" value="Ubiquitin Conjugating Enzyme"/>
    <property type="match status" value="1"/>
</dbReference>
<evidence type="ECO:0000259" key="18">
    <source>
        <dbReference type="PROSITE" id="PS50127"/>
    </source>
</evidence>
<feature type="active site" description="Glycyl thioester intermediate" evidence="15">
    <location>
        <position position="204"/>
    </location>
</feature>
<evidence type="ECO:0000256" key="17">
    <source>
        <dbReference type="SAM" id="MobiDB-lite"/>
    </source>
</evidence>
<evidence type="ECO:0000256" key="9">
    <source>
        <dbReference type="ARBA" id="ARBA00022840"/>
    </source>
</evidence>
<evidence type="ECO:0000256" key="12">
    <source>
        <dbReference type="ARBA" id="ARBA00041798"/>
    </source>
</evidence>
<dbReference type="Pfam" id="PF00179">
    <property type="entry name" value="UQ_con"/>
    <property type="match status" value="1"/>
</dbReference>
<keyword evidence="8 16" id="KW-0833">Ubl conjugation pathway</keyword>
<comment type="caution">
    <text evidence="19">The sequence shown here is derived from an EMBL/GenBank/DDBJ whole genome shotgun (WGS) entry which is preliminary data.</text>
</comment>
<protein>
    <recommendedName>
        <fullName evidence="11">Ubiquitin-conjugating enzyme E2 Z</fullName>
        <ecNumber evidence="3">2.3.2.23</ecNumber>
    </recommendedName>
    <alternativeName>
        <fullName evidence="12">E2 ubiquitin-conjugating enzyme Z</fullName>
    </alternativeName>
    <alternativeName>
        <fullName evidence="14">Ubiquitin carrier protein Z</fullName>
    </alternativeName>
    <alternativeName>
        <fullName evidence="13">Ubiquitin-protein ligase Z</fullName>
    </alternativeName>
</protein>
<evidence type="ECO:0000256" key="16">
    <source>
        <dbReference type="RuleBase" id="RU362109"/>
    </source>
</evidence>
<dbReference type="InterPro" id="IPR000608">
    <property type="entry name" value="UBC"/>
</dbReference>
<evidence type="ECO:0000256" key="15">
    <source>
        <dbReference type="PROSITE-ProRule" id="PRU10133"/>
    </source>
</evidence>